<dbReference type="OrthoDB" id="9803203at2"/>
<dbReference type="GO" id="GO:0006352">
    <property type="term" value="P:DNA-templated transcription initiation"/>
    <property type="evidence" value="ECO:0007669"/>
    <property type="project" value="InterPro"/>
</dbReference>
<keyword evidence="2" id="KW-0805">Transcription regulation</keyword>
<dbReference type="NCBIfam" id="TIGR02983">
    <property type="entry name" value="SigE-fam_strep"/>
    <property type="match status" value="1"/>
</dbReference>
<accession>A0A542DXX0</accession>
<evidence type="ECO:0000256" key="3">
    <source>
        <dbReference type="ARBA" id="ARBA00023082"/>
    </source>
</evidence>
<dbReference type="InterPro" id="IPR039425">
    <property type="entry name" value="RNA_pol_sigma-70-like"/>
</dbReference>
<organism evidence="8 9">
    <name type="scientific">Lapillicoccus jejuensis</name>
    <dbReference type="NCBI Taxonomy" id="402171"/>
    <lineage>
        <taxon>Bacteria</taxon>
        <taxon>Bacillati</taxon>
        <taxon>Actinomycetota</taxon>
        <taxon>Actinomycetes</taxon>
        <taxon>Micrococcales</taxon>
        <taxon>Intrasporangiaceae</taxon>
        <taxon>Lapillicoccus</taxon>
    </lineage>
</organism>
<evidence type="ECO:0000259" key="7">
    <source>
        <dbReference type="Pfam" id="PF08281"/>
    </source>
</evidence>
<keyword evidence="9" id="KW-1185">Reference proteome</keyword>
<name>A0A542DXX0_9MICO</name>
<dbReference type="InterPro" id="IPR013249">
    <property type="entry name" value="RNA_pol_sigma70_r4_t2"/>
</dbReference>
<dbReference type="PANTHER" id="PTHR43133">
    <property type="entry name" value="RNA POLYMERASE ECF-TYPE SIGMA FACTO"/>
    <property type="match status" value="1"/>
</dbReference>
<dbReference type="InterPro" id="IPR013324">
    <property type="entry name" value="RNA_pol_sigma_r3/r4-like"/>
</dbReference>
<dbReference type="CDD" id="cd06171">
    <property type="entry name" value="Sigma70_r4"/>
    <property type="match status" value="1"/>
</dbReference>
<dbReference type="InterPro" id="IPR013325">
    <property type="entry name" value="RNA_pol_sigma_r2"/>
</dbReference>
<dbReference type="Gene3D" id="1.10.10.10">
    <property type="entry name" value="Winged helix-like DNA-binding domain superfamily/Winged helix DNA-binding domain"/>
    <property type="match status" value="1"/>
</dbReference>
<feature type="domain" description="RNA polymerase sigma factor 70 region 4 type 2" evidence="7">
    <location>
        <begin position="108"/>
        <end position="159"/>
    </location>
</feature>
<dbReference type="InterPro" id="IPR014284">
    <property type="entry name" value="RNA_pol_sigma-70_dom"/>
</dbReference>
<comment type="similarity">
    <text evidence="1">Belongs to the sigma-70 factor family. ECF subfamily.</text>
</comment>
<evidence type="ECO:0000313" key="9">
    <source>
        <dbReference type="Proteomes" id="UP000317893"/>
    </source>
</evidence>
<comment type="caution">
    <text evidence="8">The sequence shown here is derived from an EMBL/GenBank/DDBJ whole genome shotgun (WGS) entry which is preliminary data.</text>
</comment>
<dbReference type="EMBL" id="VFMN01000001">
    <property type="protein sequence ID" value="TQJ07927.1"/>
    <property type="molecule type" value="Genomic_DNA"/>
</dbReference>
<feature type="domain" description="RNA polymerase sigma-70 region 2" evidence="6">
    <location>
        <begin position="15"/>
        <end position="78"/>
    </location>
</feature>
<dbReference type="InterPro" id="IPR036388">
    <property type="entry name" value="WH-like_DNA-bd_sf"/>
</dbReference>
<dbReference type="InterPro" id="IPR007627">
    <property type="entry name" value="RNA_pol_sigma70_r2"/>
</dbReference>
<dbReference type="AlphaFoldDB" id="A0A542DXX0"/>
<keyword evidence="3" id="KW-0731">Sigma factor</keyword>
<evidence type="ECO:0000256" key="1">
    <source>
        <dbReference type="ARBA" id="ARBA00010641"/>
    </source>
</evidence>
<dbReference type="GO" id="GO:0003677">
    <property type="term" value="F:DNA binding"/>
    <property type="evidence" value="ECO:0007669"/>
    <property type="project" value="UniProtKB-KW"/>
</dbReference>
<protein>
    <submittedName>
        <fullName evidence="8">RNA polymerase sigma-70 factor (Sigma-E family)</fullName>
    </submittedName>
</protein>
<keyword evidence="4" id="KW-0238">DNA-binding</keyword>
<evidence type="ECO:0000259" key="6">
    <source>
        <dbReference type="Pfam" id="PF04542"/>
    </source>
</evidence>
<dbReference type="Pfam" id="PF04542">
    <property type="entry name" value="Sigma70_r2"/>
    <property type="match status" value="1"/>
</dbReference>
<evidence type="ECO:0000313" key="8">
    <source>
        <dbReference type="EMBL" id="TQJ07927.1"/>
    </source>
</evidence>
<dbReference type="SUPFAM" id="SSF88659">
    <property type="entry name" value="Sigma3 and sigma4 domains of RNA polymerase sigma factors"/>
    <property type="match status" value="1"/>
</dbReference>
<reference evidence="8 9" key="1">
    <citation type="submission" date="2019-06" db="EMBL/GenBank/DDBJ databases">
        <title>Sequencing the genomes of 1000 actinobacteria strains.</title>
        <authorList>
            <person name="Klenk H.-P."/>
        </authorList>
    </citation>
    <scope>NUCLEOTIDE SEQUENCE [LARGE SCALE GENOMIC DNA]</scope>
    <source>
        <strain evidence="8 9">DSM 18607</strain>
    </source>
</reference>
<dbReference type="SUPFAM" id="SSF88946">
    <property type="entry name" value="Sigma2 domain of RNA polymerase sigma factors"/>
    <property type="match status" value="1"/>
</dbReference>
<dbReference type="Proteomes" id="UP000317893">
    <property type="component" value="Unassembled WGS sequence"/>
</dbReference>
<evidence type="ECO:0000256" key="4">
    <source>
        <dbReference type="ARBA" id="ARBA00023125"/>
    </source>
</evidence>
<keyword evidence="5" id="KW-0804">Transcription</keyword>
<dbReference type="Pfam" id="PF08281">
    <property type="entry name" value="Sigma70_r4_2"/>
    <property type="match status" value="1"/>
</dbReference>
<sequence>MADVGDDGAFVAFLTSHHASLYRTAFLLTGTEHEAEELLQEAVVRLYRRRSLLSRADAPVAYARRALVNTFVSRRRTAAVRTPTAPLSAAVDRPSTGDPCGELDDRSALWLMLLTLPERQRAALVLRYYLDLPETEIATAIGCRPATVRSLVSRGLAALRTQPHPFVTETGDRA</sequence>
<dbReference type="InterPro" id="IPR014325">
    <property type="entry name" value="RNA_pol_sigma-E_actinobac"/>
</dbReference>
<dbReference type="Gene3D" id="1.10.1740.10">
    <property type="match status" value="1"/>
</dbReference>
<dbReference type="NCBIfam" id="TIGR02937">
    <property type="entry name" value="sigma70-ECF"/>
    <property type="match status" value="1"/>
</dbReference>
<evidence type="ECO:0000256" key="2">
    <source>
        <dbReference type="ARBA" id="ARBA00023015"/>
    </source>
</evidence>
<dbReference type="RefSeq" id="WP_141847283.1">
    <property type="nucleotide sequence ID" value="NZ_BAAAPR010000013.1"/>
</dbReference>
<dbReference type="GO" id="GO:0016987">
    <property type="term" value="F:sigma factor activity"/>
    <property type="evidence" value="ECO:0007669"/>
    <property type="project" value="UniProtKB-KW"/>
</dbReference>
<gene>
    <name evidence="8" type="ORF">FB458_0999</name>
</gene>
<evidence type="ECO:0000256" key="5">
    <source>
        <dbReference type="ARBA" id="ARBA00023163"/>
    </source>
</evidence>
<proteinExistence type="inferred from homology"/>
<dbReference type="PANTHER" id="PTHR43133:SF50">
    <property type="entry name" value="ECF RNA POLYMERASE SIGMA FACTOR SIGM"/>
    <property type="match status" value="1"/>
</dbReference>